<gene>
    <name evidence="1" type="ORF">NCTC13063_02188</name>
</gene>
<dbReference type="Proteomes" id="UP000255283">
    <property type="component" value="Unassembled WGS sequence"/>
</dbReference>
<evidence type="ECO:0000313" key="1">
    <source>
        <dbReference type="EMBL" id="SUB80887.1"/>
    </source>
</evidence>
<name>A0AAQ1UJX1_9BACT</name>
<organism evidence="1 2">
    <name type="scientific">Segatella buccae</name>
    <dbReference type="NCBI Taxonomy" id="28126"/>
    <lineage>
        <taxon>Bacteria</taxon>
        <taxon>Pseudomonadati</taxon>
        <taxon>Bacteroidota</taxon>
        <taxon>Bacteroidia</taxon>
        <taxon>Bacteroidales</taxon>
        <taxon>Prevotellaceae</taxon>
        <taxon>Segatella</taxon>
    </lineage>
</organism>
<dbReference type="EMBL" id="UGTJ01000001">
    <property type="protein sequence ID" value="SUB80887.1"/>
    <property type="molecule type" value="Genomic_DNA"/>
</dbReference>
<comment type="caution">
    <text evidence="1">The sequence shown here is derived from an EMBL/GenBank/DDBJ whole genome shotgun (WGS) entry which is preliminary data.</text>
</comment>
<protein>
    <submittedName>
        <fullName evidence="1">Uncharacterized protein</fullName>
    </submittedName>
</protein>
<proteinExistence type="predicted"/>
<sequence length="41" mass="4970">MFHASRFLFKAFNQSIFAFVFHCFTTVCANKDWRAYLVYIQ</sequence>
<accession>A0AAQ1UJX1</accession>
<evidence type="ECO:0000313" key="2">
    <source>
        <dbReference type="Proteomes" id="UP000255283"/>
    </source>
</evidence>
<dbReference type="AlphaFoldDB" id="A0AAQ1UJX1"/>
<reference evidence="1 2" key="1">
    <citation type="submission" date="2018-06" db="EMBL/GenBank/DDBJ databases">
        <authorList>
            <consortium name="Pathogen Informatics"/>
            <person name="Doyle S."/>
        </authorList>
    </citation>
    <scope>NUCLEOTIDE SEQUENCE [LARGE SCALE GENOMIC DNA]</scope>
    <source>
        <strain evidence="1 2">NCTC13063</strain>
    </source>
</reference>